<dbReference type="KEGG" id="fpl:Ferp_2520"/>
<dbReference type="AlphaFoldDB" id="D3S2R5"/>
<comment type="cofactor">
    <cofactor evidence="1">
        <name>FMN</name>
        <dbReference type="ChEBI" id="CHEBI:58210"/>
    </cofactor>
</comment>
<name>D3S2R5_FERPA</name>
<dbReference type="OrthoDB" id="8522at2157"/>
<evidence type="ECO:0000256" key="3">
    <source>
        <dbReference type="ARBA" id="ARBA00038054"/>
    </source>
</evidence>
<dbReference type="PANTHER" id="PTHR43567">
    <property type="entry name" value="FLAVOREDOXIN-RELATED-RELATED"/>
    <property type="match status" value="1"/>
</dbReference>
<comment type="similarity">
    <text evidence="3">Belongs to the flavoredoxin family.</text>
</comment>
<sequence>MKVKVEEAYRLLHPRPVVLICSSYEGKTSFMACSWITPVNDEPAMLAAAIWEENFTHELIEKSNEFTVNVPSVDIAEKVWLAGKKSGRNVDKAKLTKLKLGKAKKVSAPIIEDCVANLECVVKDKVKAGDHTVFIGEIVEAYAEKDLFEKVWKEDARILMHVGGKVFSTSSNFFEVR</sequence>
<evidence type="ECO:0000259" key="4">
    <source>
        <dbReference type="SMART" id="SM00903"/>
    </source>
</evidence>
<dbReference type="Proteomes" id="UP000002613">
    <property type="component" value="Chromosome"/>
</dbReference>
<evidence type="ECO:0000256" key="1">
    <source>
        <dbReference type="ARBA" id="ARBA00001917"/>
    </source>
</evidence>
<accession>D3S2R5</accession>
<reference evidence="6" key="1">
    <citation type="submission" date="2010-02" db="EMBL/GenBank/DDBJ databases">
        <title>Complete sequence of Ferroglobus placidus DSM 10642.</title>
        <authorList>
            <consortium name="US DOE Joint Genome Institute"/>
            <person name="Lucas S."/>
            <person name="Copeland A."/>
            <person name="Lapidus A."/>
            <person name="Cheng J.-F."/>
            <person name="Bruce D."/>
            <person name="Goodwin L."/>
            <person name="Pitluck S."/>
            <person name="Saunders E."/>
            <person name="Brettin T."/>
            <person name="Detter J.C."/>
            <person name="Han C."/>
            <person name="Tapia R."/>
            <person name="Larimer F."/>
            <person name="Land M."/>
            <person name="Hauser L."/>
            <person name="Kyrpides N."/>
            <person name="Ivanova N."/>
            <person name="Holmes D."/>
            <person name="Lovley D."/>
            <person name="Kyrpides N."/>
            <person name="Anderson I.J."/>
            <person name="Woyke T."/>
        </authorList>
    </citation>
    <scope>NUCLEOTIDE SEQUENCE [LARGE SCALE GENOMIC DNA]</scope>
    <source>
        <strain evidence="6">DSM 10642 / AEDII12DO</strain>
    </source>
</reference>
<dbReference type="HOGENOM" id="CLU_059021_5_3_2"/>
<gene>
    <name evidence="5" type="ordered locus">Ferp_2520</name>
</gene>
<reference evidence="5 6" key="2">
    <citation type="journal article" date="2011" name="Stand. Genomic Sci.">
        <title>Complete genome sequence of Ferroglobus placidus AEDII12DO.</title>
        <authorList>
            <person name="Anderson I."/>
            <person name="Risso C."/>
            <person name="Holmes D."/>
            <person name="Lucas S."/>
            <person name="Copeland A."/>
            <person name="Lapidus A."/>
            <person name="Cheng J.F."/>
            <person name="Bruce D."/>
            <person name="Goodwin L."/>
            <person name="Pitluck S."/>
            <person name="Saunders E."/>
            <person name="Brettin T."/>
            <person name="Detter J.C."/>
            <person name="Han C."/>
            <person name="Tapia R."/>
            <person name="Larimer F."/>
            <person name="Land M."/>
            <person name="Hauser L."/>
            <person name="Woyke T."/>
            <person name="Lovley D."/>
            <person name="Kyrpides N."/>
            <person name="Ivanova N."/>
        </authorList>
    </citation>
    <scope>NUCLEOTIDE SEQUENCE [LARGE SCALE GENOMIC DNA]</scope>
    <source>
        <strain evidence="6">DSM 10642 / AEDII12DO</strain>
    </source>
</reference>
<dbReference type="GO" id="GO:0010181">
    <property type="term" value="F:FMN binding"/>
    <property type="evidence" value="ECO:0007669"/>
    <property type="project" value="InterPro"/>
</dbReference>
<evidence type="ECO:0000256" key="2">
    <source>
        <dbReference type="ARBA" id="ARBA00022630"/>
    </source>
</evidence>
<dbReference type="PaxDb" id="589924-Ferp_2520"/>
<feature type="domain" description="Flavin reductase like" evidence="4">
    <location>
        <begin position="10"/>
        <end position="155"/>
    </location>
</feature>
<dbReference type="SMART" id="SM00903">
    <property type="entry name" value="Flavin_Reduct"/>
    <property type="match status" value="1"/>
</dbReference>
<proteinExistence type="inferred from homology"/>
<dbReference type="InterPro" id="IPR002563">
    <property type="entry name" value="Flavin_Rdtase-like_dom"/>
</dbReference>
<organism evidence="5 6">
    <name type="scientific">Ferroglobus placidus (strain DSM 10642 / AEDII12DO)</name>
    <dbReference type="NCBI Taxonomy" id="589924"/>
    <lineage>
        <taxon>Archaea</taxon>
        <taxon>Methanobacteriati</taxon>
        <taxon>Methanobacteriota</taxon>
        <taxon>Archaeoglobi</taxon>
        <taxon>Archaeoglobales</taxon>
        <taxon>Archaeoglobaceae</taxon>
        <taxon>Ferroglobus</taxon>
    </lineage>
</organism>
<dbReference type="InterPro" id="IPR052174">
    <property type="entry name" value="Flavoredoxin"/>
</dbReference>
<dbReference type="Gene3D" id="2.30.110.10">
    <property type="entry name" value="Electron Transport, Fmn-binding Protein, Chain A"/>
    <property type="match status" value="1"/>
</dbReference>
<protein>
    <submittedName>
        <fullName evidence="5">Flavin reductase domain protein FMN-binding protein</fullName>
    </submittedName>
</protein>
<dbReference type="InterPro" id="IPR012349">
    <property type="entry name" value="Split_barrel_FMN-bd"/>
</dbReference>
<evidence type="ECO:0000313" key="5">
    <source>
        <dbReference type="EMBL" id="ADC66627.1"/>
    </source>
</evidence>
<dbReference type="SUPFAM" id="SSF50475">
    <property type="entry name" value="FMN-binding split barrel"/>
    <property type="match status" value="1"/>
</dbReference>
<dbReference type="GeneID" id="8780063"/>
<dbReference type="STRING" id="589924.Ferp_2520"/>
<dbReference type="Pfam" id="PF01613">
    <property type="entry name" value="Flavin_Reduct"/>
    <property type="match status" value="1"/>
</dbReference>
<dbReference type="PANTHER" id="PTHR43567:SF1">
    <property type="entry name" value="FLAVOREDOXIN"/>
    <property type="match status" value="1"/>
</dbReference>
<dbReference type="eggNOG" id="arCOG02017">
    <property type="taxonomic scope" value="Archaea"/>
</dbReference>
<evidence type="ECO:0000313" key="6">
    <source>
        <dbReference type="Proteomes" id="UP000002613"/>
    </source>
</evidence>
<keyword evidence="2" id="KW-0285">Flavoprotein</keyword>
<dbReference type="EMBL" id="CP001899">
    <property type="protein sequence ID" value="ADC66627.1"/>
    <property type="molecule type" value="Genomic_DNA"/>
</dbReference>
<dbReference type="RefSeq" id="WP_012966960.1">
    <property type="nucleotide sequence ID" value="NC_013849.1"/>
</dbReference>
<keyword evidence="6" id="KW-1185">Reference proteome</keyword>